<proteinExistence type="predicted"/>
<dbReference type="AlphaFoldDB" id="A0A150J6G5"/>
<evidence type="ECO:0000313" key="2">
    <source>
        <dbReference type="EMBL" id="KYC52705.1"/>
    </source>
</evidence>
<feature type="domain" description="Putative heavy-metal chelation" evidence="1">
    <location>
        <begin position="131"/>
        <end position="258"/>
    </location>
</feature>
<dbReference type="EMBL" id="LNGC01000018">
    <property type="protein sequence ID" value="KYC52705.1"/>
    <property type="molecule type" value="Genomic_DNA"/>
</dbReference>
<accession>A0A150J6G5</accession>
<evidence type="ECO:0000259" key="1">
    <source>
        <dbReference type="Pfam" id="PF04016"/>
    </source>
</evidence>
<dbReference type="Gene3D" id="3.40.50.11590">
    <property type="match status" value="1"/>
</dbReference>
<dbReference type="SUPFAM" id="SSF159713">
    <property type="entry name" value="Dhaf3308-like"/>
    <property type="match status" value="1"/>
</dbReference>
<dbReference type="Pfam" id="PF04016">
    <property type="entry name" value="DUF364"/>
    <property type="match status" value="1"/>
</dbReference>
<dbReference type="STRING" id="1705564.APG08_01168"/>
<name>A0A150J6G5_9EURY</name>
<dbReference type="InterPro" id="IPR007161">
    <property type="entry name" value="DUF364"/>
</dbReference>
<evidence type="ECO:0000313" key="3">
    <source>
        <dbReference type="Proteomes" id="UP000075398"/>
    </source>
</evidence>
<sequence length="290" mass="32840">MSEHSTEKILIKTLDILDNLYQENKIERPRIKKIILKQEWNVLLGTNNLCGMVINFTGIHAVHGEQKLRDRLDSIKKLIGKDLFDVASDYISSNDIQERSLAVGSISCISQPFLSSTQIKKRGFTECKDIMDMLKPTDTVAIVGYGGFVRKMLGKCKEIHVTEMRPRERFESVIIGENVEFGPKEIYIHTEKENKKVLSNSDIVMITASTLVNGTFDEVIDYSKNARIRGLYGPSGSIIPDVLFENGLNYQRAFEITNTSKFEYDSINDNSLEVALKESQTLHCISPKLI</sequence>
<gene>
    <name evidence="2" type="ORF">AMQ22_00654</name>
</gene>
<comment type="caution">
    <text evidence="2">The sequence shown here is derived from an EMBL/GenBank/DDBJ whole genome shotgun (WGS) entry which is preliminary data.</text>
</comment>
<organism evidence="2 3">
    <name type="scientific">Candidatus Methanofastidiosum methylothiophilum</name>
    <dbReference type="NCBI Taxonomy" id="1705564"/>
    <lineage>
        <taxon>Archaea</taxon>
        <taxon>Methanobacteriati</taxon>
        <taxon>Methanobacteriota</taxon>
        <taxon>Stenosarchaea group</taxon>
        <taxon>Candidatus Methanofastidiosia</taxon>
        <taxon>Candidatus Methanofastidiosales</taxon>
        <taxon>Candidatus Methanofastidiosaceae</taxon>
        <taxon>Candidatus Methanofastidiosum</taxon>
    </lineage>
</organism>
<protein>
    <recommendedName>
        <fullName evidence="1">Putative heavy-metal chelation domain-containing protein</fullName>
    </recommendedName>
</protein>
<reference evidence="2 3" key="1">
    <citation type="journal article" date="2016" name="ISME J.">
        <title>Chasing the elusive Euryarchaeota class WSA2: genomes reveal a uniquely fastidious methyl-reducing methanogen.</title>
        <authorList>
            <person name="Nobu M.K."/>
            <person name="Narihiro T."/>
            <person name="Kuroda K."/>
            <person name="Mei R."/>
            <person name="Liu W.T."/>
        </authorList>
    </citation>
    <scope>NUCLEOTIDE SEQUENCE [LARGE SCALE GENOMIC DNA]</scope>
    <source>
        <strain evidence="2">U1lsi0528_Bin055</strain>
    </source>
</reference>
<dbReference type="Proteomes" id="UP000075398">
    <property type="component" value="Unassembled WGS sequence"/>
</dbReference>